<feature type="transmembrane region" description="Helical" evidence="10">
    <location>
        <begin position="103"/>
        <end position="125"/>
    </location>
</feature>
<keyword evidence="13" id="KW-1185">Reference proteome</keyword>
<organism evidence="12 13">
    <name type="scientific">Rhizopus oryzae</name>
    <name type="common">Mucormycosis agent</name>
    <name type="synonym">Rhizopus arrhizus var. delemar</name>
    <dbReference type="NCBI Taxonomy" id="64495"/>
    <lineage>
        <taxon>Eukaryota</taxon>
        <taxon>Fungi</taxon>
        <taxon>Fungi incertae sedis</taxon>
        <taxon>Mucoromycota</taxon>
        <taxon>Mucoromycotina</taxon>
        <taxon>Mucoromycetes</taxon>
        <taxon>Mucorales</taxon>
        <taxon>Mucorineae</taxon>
        <taxon>Rhizopodaceae</taxon>
        <taxon>Rhizopus</taxon>
    </lineage>
</organism>
<evidence type="ECO:0000256" key="7">
    <source>
        <dbReference type="ARBA" id="ARBA00023098"/>
    </source>
</evidence>
<keyword evidence="8 10" id="KW-0472">Membrane</keyword>
<feature type="compositionally biased region" description="Basic and acidic residues" evidence="9">
    <location>
        <begin position="20"/>
        <end position="30"/>
    </location>
</feature>
<dbReference type="PANTHER" id="PTHR21290">
    <property type="entry name" value="SPHINGOMYELIN SYNTHETASE"/>
    <property type="match status" value="1"/>
</dbReference>
<evidence type="ECO:0000256" key="3">
    <source>
        <dbReference type="ARBA" id="ARBA00022679"/>
    </source>
</evidence>
<dbReference type="GO" id="GO:0046513">
    <property type="term" value="P:ceramide biosynthetic process"/>
    <property type="evidence" value="ECO:0007669"/>
    <property type="project" value="TreeGrafter"/>
</dbReference>
<evidence type="ECO:0000259" key="11">
    <source>
        <dbReference type="Pfam" id="PF14360"/>
    </source>
</evidence>
<evidence type="ECO:0000256" key="10">
    <source>
        <dbReference type="SAM" id="Phobius"/>
    </source>
</evidence>
<comment type="similarity">
    <text evidence="2">Belongs to the sphingomyelin synthase family.</text>
</comment>
<feature type="transmembrane region" description="Helical" evidence="10">
    <location>
        <begin position="196"/>
        <end position="215"/>
    </location>
</feature>
<gene>
    <name evidence="12" type="ORF">G6F64_012459</name>
</gene>
<dbReference type="EMBL" id="JAANQT010003839">
    <property type="protein sequence ID" value="KAG1300695.1"/>
    <property type="molecule type" value="Genomic_DNA"/>
</dbReference>
<evidence type="ECO:0000256" key="4">
    <source>
        <dbReference type="ARBA" id="ARBA00022692"/>
    </source>
</evidence>
<comment type="subcellular location">
    <subcellularLocation>
        <location evidence="1">Membrane</location>
        <topology evidence="1">Multi-pass membrane protein</topology>
    </subcellularLocation>
</comment>
<name>A0A9P6WXC3_RHIOR</name>
<dbReference type="GO" id="GO:0047493">
    <property type="term" value="F:ceramide cholinephosphotransferase activity"/>
    <property type="evidence" value="ECO:0007669"/>
    <property type="project" value="TreeGrafter"/>
</dbReference>
<sequence>MFSYKVVPTEDDLNSSNPLKEQDPEKTDHGGHKKNPFLSSSSLMQQFFYTEHLADIGAHQSPLVHAANSPKQKIGWIQARLCAPVEIKHWKDLKDLCLNHETYRLLILVVFLLLAGLIEIFMAQWSDMRYDGMSEMRKHPLMDVLHDAFPRIENYQIVNYLLTTCVAYTVTAFALQSPDWSTRLTLLRRWTFLLGLLYIFRGLTLFVTTLPSSLLDECRPPETELTGTVGERFGFIYNVVAGSALGCTDNIFSGHTSVMMSCVILWRVHSRMRRLFSWLLYLLAFSGILMIILSRFHYTIDVLLALFITYMTWNVYLQYIREASMRYMFGFTRCASLDLFQSTMTDGAQIYQYLNWQPYLLGQDWIMTLCVYVDGLDIRLRSMGLLDEQGELVRSNIKSNHFMKTIV</sequence>
<dbReference type="Pfam" id="PF14360">
    <property type="entry name" value="PAP2_C"/>
    <property type="match status" value="1"/>
</dbReference>
<keyword evidence="4 10" id="KW-0812">Transmembrane</keyword>
<reference evidence="12" key="1">
    <citation type="journal article" date="2020" name="Microb. Genom.">
        <title>Genetic diversity of clinical and environmental Mucorales isolates obtained from an investigation of mucormycosis cases among solid organ transplant recipients.</title>
        <authorList>
            <person name="Nguyen M.H."/>
            <person name="Kaul D."/>
            <person name="Muto C."/>
            <person name="Cheng S.J."/>
            <person name="Richter R.A."/>
            <person name="Bruno V.M."/>
            <person name="Liu G."/>
            <person name="Beyhan S."/>
            <person name="Sundermann A.J."/>
            <person name="Mounaud S."/>
            <person name="Pasculle A.W."/>
            <person name="Nierman W.C."/>
            <person name="Driscoll E."/>
            <person name="Cumbie R."/>
            <person name="Clancy C.J."/>
            <person name="Dupont C.L."/>
        </authorList>
    </citation>
    <scope>NUCLEOTIDE SEQUENCE</scope>
    <source>
        <strain evidence="12">GL11</strain>
    </source>
</reference>
<evidence type="ECO:0000256" key="5">
    <source>
        <dbReference type="ARBA" id="ARBA00022919"/>
    </source>
</evidence>
<keyword evidence="5" id="KW-0746">Sphingolipid metabolism</keyword>
<protein>
    <recommendedName>
        <fullName evidence="11">Sphingomyelin synthase-like domain-containing protein</fullName>
    </recommendedName>
</protein>
<feature type="transmembrane region" description="Helical" evidence="10">
    <location>
        <begin position="302"/>
        <end position="320"/>
    </location>
</feature>
<dbReference type="GO" id="GO:0033188">
    <property type="term" value="F:sphingomyelin synthase activity"/>
    <property type="evidence" value="ECO:0007669"/>
    <property type="project" value="TreeGrafter"/>
</dbReference>
<dbReference type="GO" id="GO:0005886">
    <property type="term" value="C:plasma membrane"/>
    <property type="evidence" value="ECO:0007669"/>
    <property type="project" value="TreeGrafter"/>
</dbReference>
<feature type="transmembrane region" description="Helical" evidence="10">
    <location>
        <begin position="157"/>
        <end position="175"/>
    </location>
</feature>
<dbReference type="PANTHER" id="PTHR21290:SF25">
    <property type="entry name" value="SPHINGOMYELIN SYNTHASE-RELATED PROTEIN 1"/>
    <property type="match status" value="1"/>
</dbReference>
<evidence type="ECO:0000256" key="1">
    <source>
        <dbReference type="ARBA" id="ARBA00004141"/>
    </source>
</evidence>
<feature type="region of interest" description="Disordered" evidence="9">
    <location>
        <begin position="1"/>
        <end position="35"/>
    </location>
</feature>
<comment type="caution">
    <text evidence="12">The sequence shown here is derived from an EMBL/GenBank/DDBJ whole genome shotgun (WGS) entry which is preliminary data.</text>
</comment>
<proteinExistence type="inferred from homology"/>
<evidence type="ECO:0000256" key="8">
    <source>
        <dbReference type="ARBA" id="ARBA00023136"/>
    </source>
</evidence>
<keyword evidence="7" id="KW-0443">Lipid metabolism</keyword>
<feature type="domain" description="Sphingomyelin synthase-like" evidence="11">
    <location>
        <begin position="246"/>
        <end position="316"/>
    </location>
</feature>
<dbReference type="GO" id="GO:0005789">
    <property type="term" value="C:endoplasmic reticulum membrane"/>
    <property type="evidence" value="ECO:0007669"/>
    <property type="project" value="TreeGrafter"/>
</dbReference>
<dbReference type="InterPro" id="IPR025749">
    <property type="entry name" value="Sphingomyelin_synth-like_dom"/>
</dbReference>
<dbReference type="AlphaFoldDB" id="A0A9P6WXC3"/>
<keyword evidence="6 10" id="KW-1133">Transmembrane helix</keyword>
<evidence type="ECO:0000313" key="12">
    <source>
        <dbReference type="EMBL" id="KAG1300695.1"/>
    </source>
</evidence>
<accession>A0A9P6WXC3</accession>
<keyword evidence="3" id="KW-0808">Transferase</keyword>
<dbReference type="Proteomes" id="UP000716291">
    <property type="component" value="Unassembled WGS sequence"/>
</dbReference>
<feature type="transmembrane region" description="Helical" evidence="10">
    <location>
        <begin position="278"/>
        <end position="296"/>
    </location>
</feature>
<feature type="transmembrane region" description="Helical" evidence="10">
    <location>
        <begin position="235"/>
        <end position="266"/>
    </location>
</feature>
<dbReference type="GO" id="GO:0000139">
    <property type="term" value="C:Golgi membrane"/>
    <property type="evidence" value="ECO:0007669"/>
    <property type="project" value="TreeGrafter"/>
</dbReference>
<evidence type="ECO:0000313" key="13">
    <source>
        <dbReference type="Proteomes" id="UP000716291"/>
    </source>
</evidence>
<evidence type="ECO:0000256" key="6">
    <source>
        <dbReference type="ARBA" id="ARBA00022989"/>
    </source>
</evidence>
<dbReference type="InterPro" id="IPR045221">
    <property type="entry name" value="Sphingomyelin_synth-like"/>
</dbReference>
<evidence type="ECO:0000256" key="9">
    <source>
        <dbReference type="SAM" id="MobiDB-lite"/>
    </source>
</evidence>
<evidence type="ECO:0000256" key="2">
    <source>
        <dbReference type="ARBA" id="ARBA00005441"/>
    </source>
</evidence>